<accession>A0A330M7D9</accession>
<dbReference type="Proteomes" id="UP000250123">
    <property type="component" value="Chromosome SHEWBE"/>
</dbReference>
<dbReference type="GO" id="GO:0016787">
    <property type="term" value="F:hydrolase activity"/>
    <property type="evidence" value="ECO:0007669"/>
    <property type="project" value="UniProtKB-KW"/>
</dbReference>
<proteinExistence type="predicted"/>
<sequence>MDPKYSEVDFEYLPNGGWGSNSDPAMFNLTWGVIPTPWTKVNEFTRKPGSNAGWKTLLMTVEAGQVNYYVDGQLISTHSDKVAPERPMSINLCQKEHMDLSVRLIPMR</sequence>
<dbReference type="AlphaFoldDB" id="A0A330M7D9"/>
<name>A0A330M7D9_9GAMM</name>
<protein>
    <submittedName>
        <fullName evidence="1">Hydrolase (Secreted protein)</fullName>
    </submittedName>
</protein>
<keyword evidence="1" id="KW-0378">Hydrolase</keyword>
<dbReference type="SUPFAM" id="SSF49899">
    <property type="entry name" value="Concanavalin A-like lectins/glucanases"/>
    <property type="match status" value="1"/>
</dbReference>
<dbReference type="EMBL" id="LS483452">
    <property type="protein sequence ID" value="SQH78012.1"/>
    <property type="molecule type" value="Genomic_DNA"/>
</dbReference>
<dbReference type="KEGG" id="sbk:SHEWBE_4049"/>
<evidence type="ECO:0000313" key="1">
    <source>
        <dbReference type="EMBL" id="SQH78012.1"/>
    </source>
</evidence>
<organism evidence="1 2">
    <name type="scientific">Shewanella benthica</name>
    <dbReference type="NCBI Taxonomy" id="43661"/>
    <lineage>
        <taxon>Bacteria</taxon>
        <taxon>Pseudomonadati</taxon>
        <taxon>Pseudomonadota</taxon>
        <taxon>Gammaproteobacteria</taxon>
        <taxon>Alteromonadales</taxon>
        <taxon>Shewanellaceae</taxon>
        <taxon>Shewanella</taxon>
    </lineage>
</organism>
<reference evidence="2" key="1">
    <citation type="submission" date="2018-06" db="EMBL/GenBank/DDBJ databases">
        <authorList>
            <person name="Cea G.-C."/>
            <person name="William W."/>
        </authorList>
    </citation>
    <scope>NUCLEOTIDE SEQUENCE [LARGE SCALE GENOMIC DNA]</scope>
    <source>
        <strain evidence="2">DB21MT-2</strain>
    </source>
</reference>
<dbReference type="Gene3D" id="2.60.120.200">
    <property type="match status" value="1"/>
</dbReference>
<dbReference type="InterPro" id="IPR013320">
    <property type="entry name" value="ConA-like_dom_sf"/>
</dbReference>
<evidence type="ECO:0000313" key="2">
    <source>
        <dbReference type="Proteomes" id="UP000250123"/>
    </source>
</evidence>
<gene>
    <name evidence="1" type="ORF">SHEWBE_4049</name>
</gene>